<dbReference type="InterPro" id="IPR045089">
    <property type="entry name" value="PGGT1B-like"/>
</dbReference>
<dbReference type="GO" id="GO:0046872">
    <property type="term" value="F:metal ion binding"/>
    <property type="evidence" value="ECO:0007669"/>
    <property type="project" value="UniProtKB-KW"/>
</dbReference>
<evidence type="ECO:0000256" key="5">
    <source>
        <dbReference type="ARBA" id="ARBA00022723"/>
    </source>
</evidence>
<evidence type="ECO:0000313" key="10">
    <source>
        <dbReference type="Proteomes" id="UP000729357"/>
    </source>
</evidence>
<dbReference type="InterPro" id="IPR008930">
    <property type="entry name" value="Terpenoid_cyclase/PrenylTrfase"/>
</dbReference>
<protein>
    <submittedName>
        <fullName evidence="9">Geranylgeranyl transferas-like protein type i beta subunit</fullName>
    </submittedName>
</protein>
<accession>A0A9P8JXA6</accession>
<comment type="cofactor">
    <cofactor evidence="1">
        <name>Zn(2+)</name>
        <dbReference type="ChEBI" id="CHEBI:29105"/>
    </cofactor>
</comment>
<reference evidence="9" key="1">
    <citation type="journal article" date="2021" name="J Fungi (Basel)">
        <title>Virulence traits and population genomics of the black yeast Aureobasidium melanogenum.</title>
        <authorList>
            <person name="Cernosa A."/>
            <person name="Sun X."/>
            <person name="Gostincar C."/>
            <person name="Fang C."/>
            <person name="Gunde-Cimerman N."/>
            <person name="Song Z."/>
        </authorList>
    </citation>
    <scope>NUCLEOTIDE SEQUENCE</scope>
    <source>
        <strain evidence="9">EXF-9298</strain>
    </source>
</reference>
<comment type="similarity">
    <text evidence="2">Belongs to the protein prenyltransferase subunit beta family.</text>
</comment>
<feature type="domain" description="Prenyltransferase alpha-alpha toroid" evidence="8">
    <location>
        <begin position="14"/>
        <end position="413"/>
    </location>
</feature>
<keyword evidence="7" id="KW-0862">Zinc</keyword>
<reference evidence="9" key="2">
    <citation type="submission" date="2021-08" db="EMBL/GenBank/DDBJ databases">
        <authorList>
            <person name="Gostincar C."/>
            <person name="Sun X."/>
            <person name="Song Z."/>
            <person name="Gunde-Cimerman N."/>
        </authorList>
    </citation>
    <scope>NUCLEOTIDE SEQUENCE</scope>
    <source>
        <strain evidence="9">EXF-9298</strain>
    </source>
</reference>
<dbReference type="EMBL" id="JAHFXS010000571">
    <property type="protein sequence ID" value="KAG9983694.1"/>
    <property type="molecule type" value="Genomic_DNA"/>
</dbReference>
<proteinExistence type="inferred from homology"/>
<evidence type="ECO:0000259" key="8">
    <source>
        <dbReference type="Pfam" id="PF00432"/>
    </source>
</evidence>
<evidence type="ECO:0000313" key="9">
    <source>
        <dbReference type="EMBL" id="KAG9983694.1"/>
    </source>
</evidence>
<evidence type="ECO:0000256" key="1">
    <source>
        <dbReference type="ARBA" id="ARBA00001947"/>
    </source>
</evidence>
<keyword evidence="3" id="KW-0637">Prenyltransferase</keyword>
<dbReference type="PANTHER" id="PTHR11774">
    <property type="entry name" value="GERANYLGERANYL TRANSFERASE TYPE BETA SUBUNIT"/>
    <property type="match status" value="1"/>
</dbReference>
<feature type="non-terminal residue" evidence="9">
    <location>
        <position position="538"/>
    </location>
</feature>
<sequence>MPKVQDIMASDPSLDVSKHTKYFLRTLKTFLPTAYQSNDSNRMSLAFFILSGLDLLGTLHKNTTEEQRKDYIDWIYSNQHPKGGFRAFPGASFGDATTEDNLHWDPANLPATFFALCSLLILDDDLSRINRRECLQWLTRLQRPDGSFGETLVKGTINGGTDSRFGYCATGVRYILRGNHQGKIEGCPDIDIESFITCIRSAETYDGGISDAPFHEAHAGFTYCAVGALSNINRLPPQPYSTLPTTSSPNASLTNPSLLIKWLVSRQTATISEEDELDTYGDETDTPETCHDAHSFVYQDKFVSKQGKMNYEGRPSVHFSLEWTGFNGRCNKIADTCYAFWVHGSLCILNQSKLPNMESARRWLLERTVHPQLGGFGKVAGDLPDVYHSYLGLATLSLFGEEELKPLDPGLCISKEAKETPIYLAQRNAPPHTAVSSVNSNARHKPILFILAILDVANTGTRLADLPCSTVVLAAELEENADESEVRCIVSMGSKMMDQKSGTWPYADAAECWSKAMTNHIPAGEANKPRYFEPRIGP</sequence>
<dbReference type="Gene3D" id="1.50.10.20">
    <property type="match status" value="1"/>
</dbReference>
<evidence type="ECO:0000256" key="2">
    <source>
        <dbReference type="ARBA" id="ARBA00010497"/>
    </source>
</evidence>
<dbReference type="GO" id="GO:0004662">
    <property type="term" value="F:CAAX-protein geranylgeranyltransferase activity"/>
    <property type="evidence" value="ECO:0007669"/>
    <property type="project" value="TreeGrafter"/>
</dbReference>
<dbReference type="Pfam" id="PF00432">
    <property type="entry name" value="Prenyltrans"/>
    <property type="match status" value="1"/>
</dbReference>
<evidence type="ECO:0000256" key="3">
    <source>
        <dbReference type="ARBA" id="ARBA00022602"/>
    </source>
</evidence>
<comment type="caution">
    <text evidence="9">The sequence shown here is derived from an EMBL/GenBank/DDBJ whole genome shotgun (WGS) entry which is preliminary data.</text>
</comment>
<keyword evidence="5" id="KW-0479">Metal-binding</keyword>
<dbReference type="InterPro" id="IPR001330">
    <property type="entry name" value="Prenyltrans"/>
</dbReference>
<name>A0A9P8JXA6_AURME</name>
<dbReference type="PANTHER" id="PTHR11774:SF4">
    <property type="entry name" value="GERANYLGERANYL TRANSFERASE TYPE-1 SUBUNIT BETA"/>
    <property type="match status" value="1"/>
</dbReference>
<dbReference type="Proteomes" id="UP000729357">
    <property type="component" value="Unassembled WGS sequence"/>
</dbReference>
<dbReference type="SUPFAM" id="SSF48239">
    <property type="entry name" value="Terpenoid cyclases/Protein prenyltransferases"/>
    <property type="match status" value="1"/>
</dbReference>
<evidence type="ECO:0000256" key="7">
    <source>
        <dbReference type="ARBA" id="ARBA00022833"/>
    </source>
</evidence>
<evidence type="ECO:0000256" key="4">
    <source>
        <dbReference type="ARBA" id="ARBA00022679"/>
    </source>
</evidence>
<dbReference type="AlphaFoldDB" id="A0A9P8JXA6"/>
<keyword evidence="6" id="KW-0677">Repeat</keyword>
<dbReference type="GO" id="GO:0005953">
    <property type="term" value="C:CAAX-protein geranylgeranyltransferase complex"/>
    <property type="evidence" value="ECO:0007669"/>
    <property type="project" value="TreeGrafter"/>
</dbReference>
<organism evidence="9 10">
    <name type="scientific">Aureobasidium melanogenum</name>
    <name type="common">Aureobasidium pullulans var. melanogenum</name>
    <dbReference type="NCBI Taxonomy" id="46634"/>
    <lineage>
        <taxon>Eukaryota</taxon>
        <taxon>Fungi</taxon>
        <taxon>Dikarya</taxon>
        <taxon>Ascomycota</taxon>
        <taxon>Pezizomycotina</taxon>
        <taxon>Dothideomycetes</taxon>
        <taxon>Dothideomycetidae</taxon>
        <taxon>Dothideales</taxon>
        <taxon>Saccotheciaceae</taxon>
        <taxon>Aureobasidium</taxon>
    </lineage>
</organism>
<evidence type="ECO:0000256" key="6">
    <source>
        <dbReference type="ARBA" id="ARBA00022737"/>
    </source>
</evidence>
<keyword evidence="10" id="KW-1185">Reference proteome</keyword>
<keyword evidence="4" id="KW-0808">Transferase</keyword>
<gene>
    <name evidence="9" type="ORF">KCU98_g5913</name>
</gene>